<evidence type="ECO:0000256" key="3">
    <source>
        <dbReference type="ARBA" id="ARBA00022723"/>
    </source>
</evidence>
<evidence type="ECO:0000256" key="2">
    <source>
        <dbReference type="ARBA" id="ARBA00022448"/>
    </source>
</evidence>
<comment type="caution">
    <text evidence="7">The sequence shown here is derived from an EMBL/GenBank/DDBJ whole genome shotgun (WGS) entry which is preliminary data.</text>
</comment>
<evidence type="ECO:0000256" key="1">
    <source>
        <dbReference type="ARBA" id="ARBA00004196"/>
    </source>
</evidence>
<dbReference type="PRINTS" id="PR00690">
    <property type="entry name" value="ADHESNFAMILY"/>
</dbReference>
<evidence type="ECO:0000256" key="4">
    <source>
        <dbReference type="ARBA" id="ARBA00022729"/>
    </source>
</evidence>
<evidence type="ECO:0000313" key="7">
    <source>
        <dbReference type="EMBL" id="MDQ0361739.1"/>
    </source>
</evidence>
<gene>
    <name evidence="7" type="ORF">J2S15_002489</name>
</gene>
<reference evidence="7 8" key="1">
    <citation type="submission" date="2023-07" db="EMBL/GenBank/DDBJ databases">
        <title>Genomic Encyclopedia of Type Strains, Phase IV (KMG-IV): sequencing the most valuable type-strain genomes for metagenomic binning, comparative biology and taxonomic classification.</title>
        <authorList>
            <person name="Goeker M."/>
        </authorList>
    </citation>
    <scope>NUCLEOTIDE SEQUENCE [LARGE SCALE GENOMIC DNA]</scope>
    <source>
        <strain evidence="7 8">DSM 16784</strain>
    </source>
</reference>
<dbReference type="InterPro" id="IPR006127">
    <property type="entry name" value="ZnuA-like"/>
</dbReference>
<keyword evidence="4 6" id="KW-0732">Signal</keyword>
<dbReference type="SUPFAM" id="SSF53807">
    <property type="entry name" value="Helical backbone' metal receptor"/>
    <property type="match status" value="1"/>
</dbReference>
<dbReference type="InterPro" id="IPR050492">
    <property type="entry name" value="Bact_metal-bind_prot9"/>
</dbReference>
<dbReference type="InterPro" id="IPR006129">
    <property type="entry name" value="AdhesinB"/>
</dbReference>
<evidence type="ECO:0000313" key="8">
    <source>
        <dbReference type="Proteomes" id="UP001230220"/>
    </source>
</evidence>
<dbReference type="Pfam" id="PF01297">
    <property type="entry name" value="ZnuA"/>
    <property type="match status" value="1"/>
</dbReference>
<dbReference type="PRINTS" id="PR00691">
    <property type="entry name" value="ADHESINB"/>
</dbReference>
<comment type="similarity">
    <text evidence="5">Belongs to the bacterial solute-binding protein 9 family.</text>
</comment>
<evidence type="ECO:0000256" key="6">
    <source>
        <dbReference type="SAM" id="SignalP"/>
    </source>
</evidence>
<keyword evidence="2 5" id="KW-0813">Transport</keyword>
<keyword evidence="3" id="KW-0479">Metal-binding</keyword>
<feature type="signal peptide" evidence="6">
    <location>
        <begin position="1"/>
        <end position="25"/>
    </location>
</feature>
<dbReference type="Proteomes" id="UP001230220">
    <property type="component" value="Unassembled WGS sequence"/>
</dbReference>
<dbReference type="RefSeq" id="WP_307408730.1">
    <property type="nucleotide sequence ID" value="NZ_JAUSUR010000004.1"/>
</dbReference>
<name>A0ABU0E4B3_9FIRM</name>
<dbReference type="EMBL" id="JAUSUR010000004">
    <property type="protein sequence ID" value="MDQ0361739.1"/>
    <property type="molecule type" value="Genomic_DNA"/>
</dbReference>
<feature type="chain" id="PRO_5046549553" evidence="6">
    <location>
        <begin position="26"/>
        <end position="308"/>
    </location>
</feature>
<dbReference type="Gene3D" id="3.40.50.1980">
    <property type="entry name" value="Nitrogenase molybdenum iron protein domain"/>
    <property type="match status" value="2"/>
</dbReference>
<organism evidence="7 8">
    <name type="scientific">Breznakia pachnodae</name>
    <dbReference type="NCBI Taxonomy" id="265178"/>
    <lineage>
        <taxon>Bacteria</taxon>
        <taxon>Bacillati</taxon>
        <taxon>Bacillota</taxon>
        <taxon>Erysipelotrichia</taxon>
        <taxon>Erysipelotrichales</taxon>
        <taxon>Erysipelotrichaceae</taxon>
        <taxon>Breznakia</taxon>
    </lineage>
</organism>
<keyword evidence="8" id="KW-1185">Reference proteome</keyword>
<evidence type="ECO:0000256" key="5">
    <source>
        <dbReference type="RuleBase" id="RU003512"/>
    </source>
</evidence>
<dbReference type="PANTHER" id="PTHR42953:SF1">
    <property type="entry name" value="METAL-BINDING PROTEIN HI_0362-RELATED"/>
    <property type="match status" value="1"/>
</dbReference>
<accession>A0ABU0E4B3</accession>
<dbReference type="PANTHER" id="PTHR42953">
    <property type="entry name" value="HIGH-AFFINITY ZINC UPTAKE SYSTEM PROTEIN ZNUA-RELATED"/>
    <property type="match status" value="1"/>
</dbReference>
<sequence length="308" mass="35058">MKKIIVFAMALMLVACSNSSDSSKASDDKVSIVTTSFIGYDIATQVAGDKATVDNILPWGSELHDFEPTAKNMTAVNEADLFIYLSVDLESWVESSSENDNALNLSKSYTLEEHEHEDEEVEEDEHDHASLHFWSDPTTYIQLIEATEERLTSIDPDNKEYYEERAEAYIDEIEALHEEFNEYTHSLTDPTIYFSGHSAMDAFAERYHLTITSLSDEYRPDADLTAQQIETLTNEIESSGSHYLFTEELVEPRVAKQIQSSLKEKNYELTILELHSYHNISKEQSEEGITYADLLRQNIDNIKQALGN</sequence>
<comment type="subcellular location">
    <subcellularLocation>
        <location evidence="1">Cell envelope</location>
    </subcellularLocation>
</comment>
<protein>
    <submittedName>
        <fullName evidence="7">Zinc transport system substrate-binding protein</fullName>
    </submittedName>
</protein>
<proteinExistence type="inferred from homology"/>
<dbReference type="InterPro" id="IPR006128">
    <property type="entry name" value="Lipoprotein_PsaA-like"/>
</dbReference>
<dbReference type="PROSITE" id="PS51257">
    <property type="entry name" value="PROKAR_LIPOPROTEIN"/>
    <property type="match status" value="1"/>
</dbReference>